<accession>A2DJK5</accession>
<evidence type="ECO:0000256" key="1">
    <source>
        <dbReference type="SAM" id="MobiDB-lite"/>
    </source>
</evidence>
<dbReference type="AlphaFoldDB" id="A2DJK5"/>
<feature type="region of interest" description="Disordered" evidence="1">
    <location>
        <begin position="152"/>
        <end position="185"/>
    </location>
</feature>
<sequence length="185" mass="20814">MPPAVDYNLLVSQPAVKRFIDERQATLEVYSSDIVGDTSAPCTTFAIISGSNFPQEMVEGLSNLTFDLPFGGQVHPQVEFAPITSKVDRNKRVNKNLPSIEADPEFTAFAASYKEKMKIPTDKLFDLEKVEDVQESNSKAIIKQFNIKFTDHKYKNDQAPNAEPPKKKKKNKKKNKKNKNPAQPN</sequence>
<dbReference type="InParanoid" id="A2DJK5"/>
<organism evidence="2 3">
    <name type="scientific">Trichomonas vaginalis (strain ATCC PRA-98 / G3)</name>
    <dbReference type="NCBI Taxonomy" id="412133"/>
    <lineage>
        <taxon>Eukaryota</taxon>
        <taxon>Metamonada</taxon>
        <taxon>Parabasalia</taxon>
        <taxon>Trichomonadida</taxon>
        <taxon>Trichomonadidae</taxon>
        <taxon>Trichomonas</taxon>
    </lineage>
</organism>
<dbReference type="VEuPathDB" id="TrichDB:TVAGG3_1035920"/>
<dbReference type="VEuPathDB" id="TrichDB:TVAG_101230"/>
<evidence type="ECO:0000313" key="2">
    <source>
        <dbReference type="EMBL" id="EAY19405.1"/>
    </source>
</evidence>
<keyword evidence="3" id="KW-1185">Reference proteome</keyword>
<dbReference type="KEGG" id="tva:5464932"/>
<proteinExistence type="predicted"/>
<dbReference type="OrthoDB" id="18087at2759"/>
<dbReference type="EMBL" id="DS113208">
    <property type="protein sequence ID" value="EAY19405.1"/>
    <property type="molecule type" value="Genomic_DNA"/>
</dbReference>
<feature type="compositionally biased region" description="Basic residues" evidence="1">
    <location>
        <begin position="166"/>
        <end position="179"/>
    </location>
</feature>
<evidence type="ECO:0000313" key="3">
    <source>
        <dbReference type="Proteomes" id="UP000001542"/>
    </source>
</evidence>
<name>A2DJK5_TRIV3</name>
<gene>
    <name evidence="2" type="ORF">TVAG_101230</name>
</gene>
<dbReference type="Proteomes" id="UP000001542">
    <property type="component" value="Unassembled WGS sequence"/>
</dbReference>
<reference evidence="2" key="2">
    <citation type="journal article" date="2007" name="Science">
        <title>Draft genome sequence of the sexually transmitted pathogen Trichomonas vaginalis.</title>
        <authorList>
            <person name="Carlton J.M."/>
            <person name="Hirt R.P."/>
            <person name="Silva J.C."/>
            <person name="Delcher A.L."/>
            <person name="Schatz M."/>
            <person name="Zhao Q."/>
            <person name="Wortman J.R."/>
            <person name="Bidwell S.L."/>
            <person name="Alsmark U.C.M."/>
            <person name="Besteiro S."/>
            <person name="Sicheritz-Ponten T."/>
            <person name="Noel C.J."/>
            <person name="Dacks J.B."/>
            <person name="Foster P.G."/>
            <person name="Simillion C."/>
            <person name="Van de Peer Y."/>
            <person name="Miranda-Saavedra D."/>
            <person name="Barton G.J."/>
            <person name="Westrop G.D."/>
            <person name="Mueller S."/>
            <person name="Dessi D."/>
            <person name="Fiori P.L."/>
            <person name="Ren Q."/>
            <person name="Paulsen I."/>
            <person name="Zhang H."/>
            <person name="Bastida-Corcuera F.D."/>
            <person name="Simoes-Barbosa A."/>
            <person name="Brown M.T."/>
            <person name="Hayes R.D."/>
            <person name="Mukherjee M."/>
            <person name="Okumura C.Y."/>
            <person name="Schneider R."/>
            <person name="Smith A.J."/>
            <person name="Vanacova S."/>
            <person name="Villalvazo M."/>
            <person name="Haas B.J."/>
            <person name="Pertea M."/>
            <person name="Feldblyum T.V."/>
            <person name="Utterback T.R."/>
            <person name="Shu C.L."/>
            <person name="Osoegawa K."/>
            <person name="de Jong P.J."/>
            <person name="Hrdy I."/>
            <person name="Horvathova L."/>
            <person name="Zubacova Z."/>
            <person name="Dolezal P."/>
            <person name="Malik S.B."/>
            <person name="Logsdon J.M. Jr."/>
            <person name="Henze K."/>
            <person name="Gupta A."/>
            <person name="Wang C.C."/>
            <person name="Dunne R.L."/>
            <person name="Upcroft J.A."/>
            <person name="Upcroft P."/>
            <person name="White O."/>
            <person name="Salzberg S.L."/>
            <person name="Tang P."/>
            <person name="Chiu C.-H."/>
            <person name="Lee Y.-S."/>
            <person name="Embley T.M."/>
            <person name="Coombs G.H."/>
            <person name="Mottram J.C."/>
            <person name="Tachezy J."/>
            <person name="Fraser-Liggett C.M."/>
            <person name="Johnson P.J."/>
        </authorList>
    </citation>
    <scope>NUCLEOTIDE SEQUENCE [LARGE SCALE GENOMIC DNA]</scope>
    <source>
        <strain evidence="2">G3</strain>
    </source>
</reference>
<dbReference type="RefSeq" id="XP_001580391.1">
    <property type="nucleotide sequence ID" value="XM_001580341.1"/>
</dbReference>
<reference evidence="2" key="1">
    <citation type="submission" date="2006-10" db="EMBL/GenBank/DDBJ databases">
        <authorList>
            <person name="Amadeo P."/>
            <person name="Zhao Q."/>
            <person name="Wortman J."/>
            <person name="Fraser-Liggett C."/>
            <person name="Carlton J."/>
        </authorList>
    </citation>
    <scope>NUCLEOTIDE SEQUENCE</scope>
    <source>
        <strain evidence="2">G3</strain>
    </source>
</reference>
<protein>
    <submittedName>
        <fullName evidence="2">Uncharacterized protein</fullName>
    </submittedName>
</protein>